<dbReference type="Proteomes" id="UP000526083">
    <property type="component" value="Unassembled WGS sequence"/>
</dbReference>
<dbReference type="PROSITE" id="PS50932">
    <property type="entry name" value="HTH_LACI_2"/>
    <property type="match status" value="1"/>
</dbReference>
<dbReference type="Gene3D" id="3.40.50.2300">
    <property type="match status" value="2"/>
</dbReference>
<dbReference type="GO" id="GO:0000976">
    <property type="term" value="F:transcription cis-regulatory region binding"/>
    <property type="evidence" value="ECO:0007669"/>
    <property type="project" value="TreeGrafter"/>
</dbReference>
<dbReference type="InterPro" id="IPR028082">
    <property type="entry name" value="Peripla_BP_I"/>
</dbReference>
<dbReference type="PROSITE" id="PS00356">
    <property type="entry name" value="HTH_LACI_1"/>
    <property type="match status" value="1"/>
</dbReference>
<accession>A0A7W3JLX6</accession>
<organism evidence="5 6">
    <name type="scientific">Microbacterium halimionae</name>
    <dbReference type="NCBI Taxonomy" id="1526413"/>
    <lineage>
        <taxon>Bacteria</taxon>
        <taxon>Bacillati</taxon>
        <taxon>Actinomycetota</taxon>
        <taxon>Actinomycetes</taxon>
        <taxon>Micrococcales</taxon>
        <taxon>Microbacteriaceae</taxon>
        <taxon>Microbacterium</taxon>
    </lineage>
</organism>
<dbReference type="CDD" id="cd01392">
    <property type="entry name" value="HTH_LacI"/>
    <property type="match status" value="1"/>
</dbReference>
<dbReference type="EMBL" id="JACGWY010000001">
    <property type="protein sequence ID" value="MBA8815243.1"/>
    <property type="molecule type" value="Genomic_DNA"/>
</dbReference>
<evidence type="ECO:0000313" key="6">
    <source>
        <dbReference type="Proteomes" id="UP000526083"/>
    </source>
</evidence>
<gene>
    <name evidence="5" type="ORF">FHX48_000295</name>
</gene>
<dbReference type="PANTHER" id="PTHR30146:SF109">
    <property type="entry name" value="HTH-TYPE TRANSCRIPTIONAL REGULATOR GALS"/>
    <property type="match status" value="1"/>
</dbReference>
<evidence type="ECO:0000313" key="5">
    <source>
        <dbReference type="EMBL" id="MBA8815243.1"/>
    </source>
</evidence>
<dbReference type="AlphaFoldDB" id="A0A7W3JLX6"/>
<name>A0A7W3JLX6_9MICO</name>
<dbReference type="GO" id="GO:0003700">
    <property type="term" value="F:DNA-binding transcription factor activity"/>
    <property type="evidence" value="ECO:0007669"/>
    <property type="project" value="TreeGrafter"/>
</dbReference>
<dbReference type="Pfam" id="PF00356">
    <property type="entry name" value="LacI"/>
    <property type="match status" value="1"/>
</dbReference>
<sequence length="339" mass="35255">MTDAQPPETAPAARQKVGVREVAAVAGVSAQTVSRVLNNHPSIRDETRQRVLGAMTTLNYRVNNAARALGTRESRTLGIVASDTALYGPAVGIAAVEAAARTAGRWVATTYADATDEASVDDALNHLLGQGVDGIVLVALRAGARHVLEERAAGIPVVELHGGAGQQVQHDAAALTVEHLVSLGHRRIARLGGPVSWVEESARAAGFTAALATHGLTCVREWRGNWAAADGAECAAEVATAVRHSDGPTAIVVANDQMALGLITGLREAGVRVPEDLSIIGFDDNPDAAYYRPALTTIRVDVVAEASRCVADVLGLAASASLQVPVLIERDSTASRDRS</sequence>
<dbReference type="InterPro" id="IPR000843">
    <property type="entry name" value="HTH_LacI"/>
</dbReference>
<dbReference type="SMART" id="SM00354">
    <property type="entry name" value="HTH_LACI"/>
    <property type="match status" value="1"/>
</dbReference>
<reference evidence="5 6" key="1">
    <citation type="submission" date="2020-07" db="EMBL/GenBank/DDBJ databases">
        <title>Sequencing the genomes of 1000 actinobacteria strains.</title>
        <authorList>
            <person name="Klenk H.-P."/>
        </authorList>
    </citation>
    <scope>NUCLEOTIDE SEQUENCE [LARGE SCALE GENOMIC DNA]</scope>
    <source>
        <strain evidence="5 6">DSM 27576</strain>
    </source>
</reference>
<dbReference type="Gene3D" id="1.10.260.40">
    <property type="entry name" value="lambda repressor-like DNA-binding domains"/>
    <property type="match status" value="1"/>
</dbReference>
<dbReference type="PANTHER" id="PTHR30146">
    <property type="entry name" value="LACI-RELATED TRANSCRIPTIONAL REPRESSOR"/>
    <property type="match status" value="1"/>
</dbReference>
<comment type="caution">
    <text evidence="5">The sequence shown here is derived from an EMBL/GenBank/DDBJ whole genome shotgun (WGS) entry which is preliminary data.</text>
</comment>
<evidence type="ECO:0000256" key="1">
    <source>
        <dbReference type="ARBA" id="ARBA00023015"/>
    </source>
</evidence>
<dbReference type="InterPro" id="IPR010982">
    <property type="entry name" value="Lambda_DNA-bd_dom_sf"/>
</dbReference>
<keyword evidence="3" id="KW-0804">Transcription</keyword>
<keyword evidence="1" id="KW-0805">Transcription regulation</keyword>
<evidence type="ECO:0000259" key="4">
    <source>
        <dbReference type="PROSITE" id="PS50932"/>
    </source>
</evidence>
<dbReference type="InterPro" id="IPR046335">
    <property type="entry name" value="LacI/GalR-like_sensor"/>
</dbReference>
<dbReference type="SUPFAM" id="SSF47413">
    <property type="entry name" value="lambda repressor-like DNA-binding domains"/>
    <property type="match status" value="1"/>
</dbReference>
<proteinExistence type="predicted"/>
<protein>
    <submittedName>
        <fullName evidence="5">DNA-binding LacI/PurR family transcriptional regulator</fullName>
    </submittedName>
</protein>
<dbReference type="Pfam" id="PF13377">
    <property type="entry name" value="Peripla_BP_3"/>
    <property type="match status" value="1"/>
</dbReference>
<evidence type="ECO:0000256" key="2">
    <source>
        <dbReference type="ARBA" id="ARBA00023125"/>
    </source>
</evidence>
<keyword evidence="6" id="KW-1185">Reference proteome</keyword>
<feature type="domain" description="HTH lacI-type" evidence="4">
    <location>
        <begin position="17"/>
        <end position="71"/>
    </location>
</feature>
<dbReference type="SUPFAM" id="SSF53822">
    <property type="entry name" value="Periplasmic binding protein-like I"/>
    <property type="match status" value="1"/>
</dbReference>
<keyword evidence="2 5" id="KW-0238">DNA-binding</keyword>
<evidence type="ECO:0000256" key="3">
    <source>
        <dbReference type="ARBA" id="ARBA00023163"/>
    </source>
</evidence>
<dbReference type="RefSeq" id="WP_167044050.1">
    <property type="nucleotide sequence ID" value="NZ_JAAOZB010000001.1"/>
</dbReference>